<keyword evidence="1" id="KW-0812">Transmembrane</keyword>
<gene>
    <name evidence="2" type="ORF">STRMA_0029</name>
</gene>
<reference evidence="2 3" key="1">
    <citation type="journal article" date="2014" name="Int. J. Syst. Evol. Microbiol.">
        <title>Phylogenomics and the dynamic genome evolution of the genus Streptococcus.</title>
        <authorList>
            <consortium name="The Broad Institute Genome Sequencing Platform"/>
            <person name="Richards V.P."/>
            <person name="Palmer S.R."/>
            <person name="Pavinski Bitar P.D."/>
            <person name="Qin X."/>
            <person name="Weinstock G.M."/>
            <person name="Highlander S.K."/>
            <person name="Town C.D."/>
            <person name="Burne R.A."/>
            <person name="Stanhope M.J."/>
        </authorList>
    </citation>
    <scope>NUCLEOTIDE SEQUENCE [LARGE SCALE GENOMIC DNA]</scope>
    <source>
        <strain evidence="2 3">NCTC 11558</strain>
    </source>
</reference>
<keyword evidence="1" id="KW-0472">Membrane</keyword>
<dbReference type="Proteomes" id="UP000003573">
    <property type="component" value="Unassembled WGS sequence"/>
</dbReference>
<accession>G5JXY4</accession>
<dbReference type="STRING" id="764298.STRMA_0029"/>
<feature type="transmembrane region" description="Helical" evidence="1">
    <location>
        <begin position="20"/>
        <end position="40"/>
    </location>
</feature>
<dbReference type="EMBL" id="AEUW02000001">
    <property type="protein sequence ID" value="EHJ52277.1"/>
    <property type="molecule type" value="Genomic_DNA"/>
</dbReference>
<comment type="caution">
    <text evidence="2">The sequence shown here is derived from an EMBL/GenBank/DDBJ whole genome shotgun (WGS) entry which is preliminary data.</text>
</comment>
<protein>
    <submittedName>
        <fullName evidence="2">Uncharacterized protein</fullName>
    </submittedName>
</protein>
<keyword evidence="1" id="KW-1133">Transmembrane helix</keyword>
<keyword evidence="3" id="KW-1185">Reference proteome</keyword>
<evidence type="ECO:0000256" key="1">
    <source>
        <dbReference type="SAM" id="Phobius"/>
    </source>
</evidence>
<proteinExistence type="predicted"/>
<sequence length="46" mass="5182">MDRQYRKLANNGLSNLTLLFYMTDLFTGYCAAIICSIFNIESTLAA</sequence>
<evidence type="ECO:0000313" key="3">
    <source>
        <dbReference type="Proteomes" id="UP000003573"/>
    </source>
</evidence>
<dbReference type="AlphaFoldDB" id="G5JXY4"/>
<organism evidence="2 3">
    <name type="scientific">Streptococcus macacae NCTC 11558</name>
    <dbReference type="NCBI Taxonomy" id="764298"/>
    <lineage>
        <taxon>Bacteria</taxon>
        <taxon>Bacillati</taxon>
        <taxon>Bacillota</taxon>
        <taxon>Bacilli</taxon>
        <taxon>Lactobacillales</taxon>
        <taxon>Streptococcaceae</taxon>
        <taxon>Streptococcus</taxon>
    </lineage>
</organism>
<name>G5JXY4_9STRE</name>
<evidence type="ECO:0000313" key="2">
    <source>
        <dbReference type="EMBL" id="EHJ52277.1"/>
    </source>
</evidence>